<organism evidence="2 3">
    <name type="scientific">Klebsiella pneumoniae</name>
    <dbReference type="NCBI Taxonomy" id="573"/>
    <lineage>
        <taxon>Bacteria</taxon>
        <taxon>Pseudomonadati</taxon>
        <taxon>Pseudomonadota</taxon>
        <taxon>Gammaproteobacteria</taxon>
        <taxon>Enterobacterales</taxon>
        <taxon>Enterobacteriaceae</taxon>
        <taxon>Klebsiella/Raoultella group</taxon>
        <taxon>Klebsiella</taxon>
        <taxon>Klebsiella pneumoniae complex</taxon>
    </lineage>
</organism>
<feature type="region of interest" description="Disordered" evidence="1">
    <location>
        <begin position="127"/>
        <end position="176"/>
    </location>
</feature>
<name>A0A377XNE6_KLEPN</name>
<evidence type="ECO:0000313" key="3">
    <source>
        <dbReference type="Proteomes" id="UP000254340"/>
    </source>
</evidence>
<dbReference type="EMBL" id="UGLH01000006">
    <property type="protein sequence ID" value="STT84288.1"/>
    <property type="molecule type" value="Genomic_DNA"/>
</dbReference>
<dbReference type="Proteomes" id="UP000254340">
    <property type="component" value="Unassembled WGS sequence"/>
</dbReference>
<accession>A0A377XNE6</accession>
<evidence type="ECO:0000256" key="1">
    <source>
        <dbReference type="SAM" id="MobiDB-lite"/>
    </source>
</evidence>
<proteinExistence type="predicted"/>
<sequence>MQSWRQSPSAIIHGACESTTRITSASASQTLGSAPASRGLSALRVTSVPQYSTRGIAHSRTRLSRRAKPSAVRAPRWAKMTGCLAQAIASAGAGDIFPDWRIADRLLRRASLQRGPHRRQRFRTVAHAVSSGRPALSAGSWRSPRPGQHARRSDRPAAVQNPTSRISAAWSRISWP</sequence>
<protein>
    <submittedName>
        <fullName evidence="2">Uncharacterized protein</fullName>
    </submittedName>
</protein>
<gene>
    <name evidence="2" type="ORF">NCTC5047_05327</name>
</gene>
<reference evidence="2 3" key="1">
    <citation type="submission" date="2018-06" db="EMBL/GenBank/DDBJ databases">
        <authorList>
            <consortium name="Pathogen Informatics"/>
            <person name="Doyle S."/>
        </authorList>
    </citation>
    <scope>NUCLEOTIDE SEQUENCE [LARGE SCALE GENOMIC DNA]</scope>
    <source>
        <strain evidence="2 3">NCTC5047</strain>
    </source>
</reference>
<evidence type="ECO:0000313" key="2">
    <source>
        <dbReference type="EMBL" id="STT84288.1"/>
    </source>
</evidence>
<dbReference type="AlphaFoldDB" id="A0A377XNE6"/>